<evidence type="ECO:0000313" key="2">
    <source>
        <dbReference type="Proteomes" id="UP000315423"/>
    </source>
</evidence>
<name>A0AC61SAU4_9EURY</name>
<sequence>MDMKKTYIPRLDDILKGGTPPGTSVLFNAIPGMLCDVFGYQIIAQRIHHNKEIGFIYTNTRTPAEISRVFDKYGWDLITPLQSGQLFFVDSISPMMGVPPIGRYCIDDFNKSKDT</sequence>
<accession>A0AC61SAU4</accession>
<proteinExistence type="predicted"/>
<comment type="caution">
    <text evidence="1">The sequence shown here is derived from an EMBL/GenBank/DDBJ whole genome shotgun (WGS) entry which is preliminary data.</text>
</comment>
<evidence type="ECO:0000313" key="1">
    <source>
        <dbReference type="EMBL" id="TKY91697.1"/>
    </source>
</evidence>
<protein>
    <submittedName>
        <fullName evidence="1">GTP-binding protein</fullName>
    </submittedName>
</protein>
<dbReference type="Proteomes" id="UP000315423">
    <property type="component" value="Unassembled WGS sequence"/>
</dbReference>
<dbReference type="EMBL" id="QYBA01000146">
    <property type="protein sequence ID" value="TKY91697.1"/>
    <property type="molecule type" value="Genomic_DNA"/>
</dbReference>
<reference evidence="1" key="1">
    <citation type="submission" date="2018-09" db="EMBL/GenBank/DDBJ databases">
        <title>A genomic encyclopedia of anaerobic methanotrophic archaea.</title>
        <authorList>
            <person name="Skennerton C.T."/>
            <person name="Chadwick G.L."/>
            <person name="Laso-Perez R."/>
            <person name="Leu A.O."/>
            <person name="Speth D.R."/>
            <person name="Yu H."/>
            <person name="Morgan-Lang C."/>
            <person name="Hatzenpichler R."/>
            <person name="Goudeau D."/>
            <person name="Malmstrom R."/>
            <person name="Woyke T."/>
            <person name="Hallam S."/>
            <person name="Tyson G.W."/>
            <person name="Wegener G."/>
            <person name="Boetius A."/>
            <person name="Orphan V.J."/>
        </authorList>
    </citation>
    <scope>NUCLEOTIDE SEQUENCE</scope>
    <source>
        <strain evidence="1">CONS3730D10UFb2</strain>
    </source>
</reference>
<organism evidence="1 2">
    <name type="scientific">Candidatus Methanomarinus sp</name>
    <dbReference type="NCBI Taxonomy" id="3386244"/>
    <lineage>
        <taxon>Archaea</taxon>
        <taxon>Methanobacteriati</taxon>
        <taxon>Methanobacteriota</taxon>
        <taxon>Stenosarchaea group</taxon>
        <taxon>Methanomicrobia</taxon>
        <taxon>Methanosarcinales</taxon>
        <taxon>ANME-2 cluster</taxon>
        <taxon>Candidatus Methanocomedenaceae</taxon>
        <taxon>Candidatus Methanomarinus</taxon>
    </lineage>
</organism>
<gene>
    <name evidence="1" type="ORF">C5S46_04475</name>
</gene>
<feature type="non-terminal residue" evidence="1">
    <location>
        <position position="115"/>
    </location>
</feature>